<accession>A0A1G8I808</accession>
<name>A0A1G8I808_9BACI</name>
<dbReference type="InterPro" id="IPR027417">
    <property type="entry name" value="P-loop_NTPase"/>
</dbReference>
<proteinExistence type="predicted"/>
<dbReference type="Pfam" id="PF13433">
    <property type="entry name" value="Peripla_BP_5"/>
    <property type="match status" value="1"/>
</dbReference>
<dbReference type="PANTHER" id="PTHR47628">
    <property type="match status" value="1"/>
</dbReference>
<evidence type="ECO:0000313" key="2">
    <source>
        <dbReference type="Proteomes" id="UP000199017"/>
    </source>
</evidence>
<organism evidence="1 2">
    <name type="scientific">Alteribacillus bidgolensis</name>
    <dbReference type="NCBI Taxonomy" id="930129"/>
    <lineage>
        <taxon>Bacteria</taxon>
        <taxon>Bacillati</taxon>
        <taxon>Bacillota</taxon>
        <taxon>Bacilli</taxon>
        <taxon>Bacillales</taxon>
        <taxon>Bacillaceae</taxon>
        <taxon>Alteribacillus</taxon>
    </lineage>
</organism>
<dbReference type="PANTHER" id="PTHR47628:SF1">
    <property type="entry name" value="ALIPHATIC AMIDASE EXPRESSION-REGULATING PROTEIN"/>
    <property type="match status" value="1"/>
</dbReference>
<protein>
    <submittedName>
        <fullName evidence="1">Substrate-binding protein domain-containing protein</fullName>
    </submittedName>
</protein>
<keyword evidence="2" id="KW-1185">Reference proteome</keyword>
<evidence type="ECO:0000313" key="1">
    <source>
        <dbReference type="EMBL" id="SDI14871.1"/>
    </source>
</evidence>
<dbReference type="EMBL" id="FNDU01000005">
    <property type="protein sequence ID" value="SDI14871.1"/>
    <property type="molecule type" value="Genomic_DNA"/>
</dbReference>
<dbReference type="SUPFAM" id="SSF53822">
    <property type="entry name" value="Periplasmic binding protein-like I"/>
    <property type="match status" value="1"/>
</dbReference>
<reference evidence="1 2" key="1">
    <citation type="submission" date="2016-10" db="EMBL/GenBank/DDBJ databases">
        <authorList>
            <person name="de Groot N.N."/>
        </authorList>
    </citation>
    <scope>NUCLEOTIDE SEQUENCE [LARGE SCALE GENOMIC DNA]</scope>
    <source>
        <strain evidence="2">P4B,CCM 7963,CECT 7998,DSM 25260,IBRC-M 10614,KCTC 13821</strain>
    </source>
</reference>
<dbReference type="STRING" id="930129.SAMN05216352_10571"/>
<dbReference type="SUPFAM" id="SSF52540">
    <property type="entry name" value="P-loop containing nucleoside triphosphate hydrolases"/>
    <property type="match status" value="1"/>
</dbReference>
<dbReference type="InterPro" id="IPR028082">
    <property type="entry name" value="Peripla_BP_I"/>
</dbReference>
<sequence>MSETSVRDAELLAIEEINENGGVLGKELVPIIEDGASDEPTFSEKASKLLQQDEVHVIFGGWTSSSRKAMLPGIQPNIVKDIQDVILNIKETTNTSMILVEQNMSFAKKAGDYFYVMDRGKIVYEGAELIEEEVKQFLSI</sequence>
<dbReference type="Proteomes" id="UP000199017">
    <property type="component" value="Unassembled WGS sequence"/>
</dbReference>
<dbReference type="Gene3D" id="3.40.50.2300">
    <property type="match status" value="1"/>
</dbReference>
<gene>
    <name evidence="1" type="ORF">SAMN05216352_10571</name>
</gene>
<dbReference type="AlphaFoldDB" id="A0A1G8I808"/>